<proteinExistence type="predicted"/>
<keyword evidence="1" id="KW-0812">Transmembrane</keyword>
<organism evidence="2 3">
    <name type="scientific">Capnocytophaga gingivalis</name>
    <dbReference type="NCBI Taxonomy" id="1017"/>
    <lineage>
        <taxon>Bacteria</taxon>
        <taxon>Pseudomonadati</taxon>
        <taxon>Bacteroidota</taxon>
        <taxon>Flavobacteriia</taxon>
        <taxon>Flavobacteriales</taxon>
        <taxon>Flavobacteriaceae</taxon>
        <taxon>Capnocytophaga</taxon>
    </lineage>
</organism>
<name>A0ABU5Z6J9_9FLAO</name>
<feature type="transmembrane region" description="Helical" evidence="1">
    <location>
        <begin position="43"/>
        <end position="68"/>
    </location>
</feature>
<dbReference type="Proteomes" id="UP001311730">
    <property type="component" value="Unassembled WGS sequence"/>
</dbReference>
<keyword evidence="1" id="KW-1133">Transmembrane helix</keyword>
<comment type="caution">
    <text evidence="2">The sequence shown here is derived from an EMBL/GenBank/DDBJ whole genome shotgun (WGS) entry which is preliminary data.</text>
</comment>
<accession>A0ABU5Z6J9</accession>
<evidence type="ECO:0000256" key="1">
    <source>
        <dbReference type="SAM" id="Phobius"/>
    </source>
</evidence>
<gene>
    <name evidence="2" type="ORF">VJJ08_04680</name>
</gene>
<dbReference type="EMBL" id="JAYKBW010000004">
    <property type="protein sequence ID" value="MEB3074598.1"/>
    <property type="molecule type" value="Genomic_DNA"/>
</dbReference>
<protein>
    <recommendedName>
        <fullName evidence="4">Phage holin family protein</fullName>
    </recommendedName>
</protein>
<keyword evidence="3" id="KW-1185">Reference proteome</keyword>
<keyword evidence="1" id="KW-0472">Membrane</keyword>
<dbReference type="RefSeq" id="WP_323982969.1">
    <property type="nucleotide sequence ID" value="NZ_JAYKBW010000004.1"/>
</dbReference>
<evidence type="ECO:0000313" key="3">
    <source>
        <dbReference type="Proteomes" id="UP001311730"/>
    </source>
</evidence>
<reference evidence="2 3" key="1">
    <citation type="submission" date="2023-12" db="EMBL/GenBank/DDBJ databases">
        <title>Genomic sequences of Capnocytophaga and Parvimonas strains.</title>
        <authorList>
            <person name="Watt R.M."/>
            <person name="Wang M."/>
            <person name="Yang T."/>
            <person name="Tong W.M."/>
        </authorList>
    </citation>
    <scope>NUCLEOTIDE SEQUENCE [LARGE SCALE GENOMIC DNA]</scope>
    <source>
        <strain evidence="2 3">CCUG 13096</strain>
    </source>
</reference>
<evidence type="ECO:0000313" key="2">
    <source>
        <dbReference type="EMBL" id="MEB3074598.1"/>
    </source>
</evidence>
<evidence type="ECO:0008006" key="4">
    <source>
        <dbReference type="Google" id="ProtNLM"/>
    </source>
</evidence>
<sequence>MALSELKETAKTLPTEVESTVNSHLEYYKLYIFRIIAKTTMGFVSLFVVALFLLIIAFFLACASAFAIGEWLGSEALGFAIMGLVFVLALLIIYKNRKGLIQKPILSKLSEIYFKE</sequence>
<feature type="transmembrane region" description="Helical" evidence="1">
    <location>
        <begin position="74"/>
        <end position="94"/>
    </location>
</feature>